<dbReference type="PANTHER" id="PTHR48094:SF12">
    <property type="entry name" value="PARKINSON DISEASE PROTEIN 7 HOMOLOG"/>
    <property type="match status" value="1"/>
</dbReference>
<feature type="non-terminal residue" evidence="2">
    <location>
        <position position="1"/>
    </location>
</feature>
<organism evidence="2 3">
    <name type="scientific">Stichopus japonicus</name>
    <name type="common">Sea cucumber</name>
    <dbReference type="NCBI Taxonomy" id="307972"/>
    <lineage>
        <taxon>Eukaryota</taxon>
        <taxon>Metazoa</taxon>
        <taxon>Echinodermata</taxon>
        <taxon>Eleutherozoa</taxon>
        <taxon>Echinozoa</taxon>
        <taxon>Holothuroidea</taxon>
        <taxon>Aspidochirotacea</taxon>
        <taxon>Aspidochirotida</taxon>
        <taxon>Stichopodidae</taxon>
        <taxon>Apostichopus</taxon>
    </lineage>
</organism>
<dbReference type="SUPFAM" id="SSF52317">
    <property type="entry name" value="Class I glutamine amidotransferase-like"/>
    <property type="match status" value="1"/>
</dbReference>
<dbReference type="InterPro" id="IPR029062">
    <property type="entry name" value="Class_I_gatase-like"/>
</dbReference>
<feature type="domain" description="DJ-1/PfpI" evidence="1">
    <location>
        <begin position="2"/>
        <end position="80"/>
    </location>
</feature>
<dbReference type="Gene3D" id="3.40.50.880">
    <property type="match status" value="1"/>
</dbReference>
<evidence type="ECO:0000313" key="3">
    <source>
        <dbReference type="Proteomes" id="UP000230750"/>
    </source>
</evidence>
<dbReference type="PANTHER" id="PTHR48094">
    <property type="entry name" value="PROTEIN/NUCLEIC ACID DEGLYCASE DJ-1-RELATED"/>
    <property type="match status" value="1"/>
</dbReference>
<evidence type="ECO:0000259" key="1">
    <source>
        <dbReference type="Pfam" id="PF01965"/>
    </source>
</evidence>
<reference evidence="2 3" key="1">
    <citation type="journal article" date="2017" name="PLoS Biol.">
        <title>The sea cucumber genome provides insights into morphological evolution and visceral regeneration.</title>
        <authorList>
            <person name="Zhang X."/>
            <person name="Sun L."/>
            <person name="Yuan J."/>
            <person name="Sun Y."/>
            <person name="Gao Y."/>
            <person name="Zhang L."/>
            <person name="Li S."/>
            <person name="Dai H."/>
            <person name="Hamel J.F."/>
            <person name="Liu C."/>
            <person name="Yu Y."/>
            <person name="Liu S."/>
            <person name="Lin W."/>
            <person name="Guo K."/>
            <person name="Jin S."/>
            <person name="Xu P."/>
            <person name="Storey K.B."/>
            <person name="Huan P."/>
            <person name="Zhang T."/>
            <person name="Zhou Y."/>
            <person name="Zhang J."/>
            <person name="Lin C."/>
            <person name="Li X."/>
            <person name="Xing L."/>
            <person name="Huo D."/>
            <person name="Sun M."/>
            <person name="Wang L."/>
            <person name="Mercier A."/>
            <person name="Li F."/>
            <person name="Yang H."/>
            <person name="Xiang J."/>
        </authorList>
    </citation>
    <scope>NUCLEOTIDE SEQUENCE [LARGE SCALE GENOMIC DNA]</scope>
    <source>
        <strain evidence="2">Shaxun</strain>
        <tissue evidence="2">Muscle</tissue>
    </source>
</reference>
<dbReference type="Proteomes" id="UP000230750">
    <property type="component" value="Unassembled WGS sequence"/>
</dbReference>
<accession>A0A2G8L2V5</accession>
<dbReference type="GO" id="GO:0005739">
    <property type="term" value="C:mitochondrion"/>
    <property type="evidence" value="ECO:0007669"/>
    <property type="project" value="TreeGrafter"/>
</dbReference>
<dbReference type="InterPro" id="IPR050325">
    <property type="entry name" value="Prot/Nucl_acid_deglycase"/>
</dbReference>
<dbReference type="EMBL" id="MRZV01000242">
    <property type="protein sequence ID" value="PIK54596.1"/>
    <property type="molecule type" value="Genomic_DNA"/>
</dbReference>
<evidence type="ECO:0000313" key="2">
    <source>
        <dbReference type="EMBL" id="PIK54596.1"/>
    </source>
</evidence>
<comment type="caution">
    <text evidence="2">The sequence shown here is derived from an EMBL/GenBank/DDBJ whole genome shotgun (WGS) entry which is preliminary data.</text>
</comment>
<proteinExistence type="predicted"/>
<dbReference type="GO" id="GO:1903189">
    <property type="term" value="P:glyoxal metabolic process"/>
    <property type="evidence" value="ECO:0007669"/>
    <property type="project" value="TreeGrafter"/>
</dbReference>
<dbReference type="GO" id="GO:0006979">
    <property type="term" value="P:response to oxidative stress"/>
    <property type="evidence" value="ECO:0007669"/>
    <property type="project" value="TreeGrafter"/>
</dbReference>
<protein>
    <recommendedName>
        <fullName evidence="1">DJ-1/PfpI domain-containing protein</fullName>
    </recommendedName>
</protein>
<dbReference type="InterPro" id="IPR002818">
    <property type="entry name" value="DJ-1/PfpI"/>
</dbReference>
<dbReference type="STRING" id="307972.A0A2G8L2V5"/>
<gene>
    <name evidence="2" type="ORF">BSL78_08485</name>
</gene>
<dbReference type="OrthoDB" id="543156at2759"/>
<dbReference type="GO" id="GO:0005634">
    <property type="term" value="C:nucleus"/>
    <property type="evidence" value="ECO:0007669"/>
    <property type="project" value="TreeGrafter"/>
</dbReference>
<keyword evidence="3" id="KW-1185">Reference proteome</keyword>
<sequence length="92" mass="9853">VDVTVAGLFGPDPVTCSRNVVIKPDKSLEDALKHAPYDVVIMPGGGLGAKNLAESNEVKKILQAQEERNGLIAAICAGMLRVYSRLALKFFI</sequence>
<dbReference type="Pfam" id="PF01965">
    <property type="entry name" value="DJ-1_PfpI"/>
    <property type="match status" value="1"/>
</dbReference>
<dbReference type="AlphaFoldDB" id="A0A2G8L2V5"/>
<dbReference type="GO" id="GO:0046295">
    <property type="term" value="P:glycolate biosynthetic process"/>
    <property type="evidence" value="ECO:0007669"/>
    <property type="project" value="TreeGrafter"/>
</dbReference>
<name>A0A2G8L2V5_STIJA</name>